<dbReference type="RefSeq" id="WP_165107596.1">
    <property type="nucleotide sequence ID" value="NZ_JAAKYA010000053.1"/>
</dbReference>
<evidence type="ECO:0000256" key="17">
    <source>
        <dbReference type="SAM" id="MobiDB-lite"/>
    </source>
</evidence>
<keyword evidence="11" id="KW-0067">ATP-binding</keyword>
<name>A0A6M1RXR2_9BACT</name>
<dbReference type="Pfam" id="PF13614">
    <property type="entry name" value="AAA_31"/>
    <property type="match status" value="1"/>
</dbReference>
<comment type="subcellular location">
    <subcellularLocation>
        <location evidence="1">Cell inner membrane</location>
        <topology evidence="1">Multi-pass membrane protein</topology>
    </subcellularLocation>
</comment>
<dbReference type="GO" id="GO:0004715">
    <property type="term" value="F:non-membrane spanning protein tyrosine kinase activity"/>
    <property type="evidence" value="ECO:0007669"/>
    <property type="project" value="UniProtKB-EC"/>
</dbReference>
<proteinExistence type="inferred from homology"/>
<evidence type="ECO:0000256" key="7">
    <source>
        <dbReference type="ARBA" id="ARBA00022679"/>
    </source>
</evidence>
<evidence type="ECO:0000256" key="6">
    <source>
        <dbReference type="ARBA" id="ARBA00022519"/>
    </source>
</evidence>
<keyword evidence="9" id="KW-0547">Nucleotide-binding</keyword>
<dbReference type="InterPro" id="IPR025669">
    <property type="entry name" value="AAA_dom"/>
</dbReference>
<evidence type="ECO:0000256" key="9">
    <source>
        <dbReference type="ARBA" id="ARBA00022741"/>
    </source>
</evidence>
<evidence type="ECO:0000256" key="10">
    <source>
        <dbReference type="ARBA" id="ARBA00022777"/>
    </source>
</evidence>
<dbReference type="GO" id="GO:0005524">
    <property type="term" value="F:ATP binding"/>
    <property type="evidence" value="ECO:0007669"/>
    <property type="project" value="UniProtKB-KW"/>
</dbReference>
<evidence type="ECO:0000313" key="22">
    <source>
        <dbReference type="EMBL" id="NGO39532.1"/>
    </source>
</evidence>
<evidence type="ECO:0000256" key="11">
    <source>
        <dbReference type="ARBA" id="ARBA00022840"/>
    </source>
</evidence>
<evidence type="ECO:0000256" key="14">
    <source>
        <dbReference type="ARBA" id="ARBA00023137"/>
    </source>
</evidence>
<keyword evidence="10 22" id="KW-0418">Kinase</keyword>
<organism evidence="22 23">
    <name type="scientific">Limisphaera ngatamarikiensis</name>
    <dbReference type="NCBI Taxonomy" id="1324935"/>
    <lineage>
        <taxon>Bacteria</taxon>
        <taxon>Pseudomonadati</taxon>
        <taxon>Verrucomicrobiota</taxon>
        <taxon>Verrucomicrobiia</taxon>
        <taxon>Limisphaerales</taxon>
        <taxon>Limisphaeraceae</taxon>
        <taxon>Limisphaera</taxon>
    </lineage>
</organism>
<evidence type="ECO:0000259" key="19">
    <source>
        <dbReference type="Pfam" id="PF02706"/>
    </source>
</evidence>
<dbReference type="Proteomes" id="UP000477311">
    <property type="component" value="Unassembled WGS sequence"/>
</dbReference>
<dbReference type="EC" id="2.7.10.2" evidence="4"/>
<comment type="catalytic activity">
    <reaction evidence="15">
        <text>L-tyrosyl-[protein] + ATP = O-phospho-L-tyrosyl-[protein] + ADP + H(+)</text>
        <dbReference type="Rhea" id="RHEA:10596"/>
        <dbReference type="Rhea" id="RHEA-COMP:10136"/>
        <dbReference type="Rhea" id="RHEA-COMP:20101"/>
        <dbReference type="ChEBI" id="CHEBI:15378"/>
        <dbReference type="ChEBI" id="CHEBI:30616"/>
        <dbReference type="ChEBI" id="CHEBI:46858"/>
        <dbReference type="ChEBI" id="CHEBI:61978"/>
        <dbReference type="ChEBI" id="CHEBI:456216"/>
        <dbReference type="EC" id="2.7.10.2"/>
    </reaction>
</comment>
<evidence type="ECO:0000256" key="18">
    <source>
        <dbReference type="SAM" id="Phobius"/>
    </source>
</evidence>
<dbReference type="InterPro" id="IPR032807">
    <property type="entry name" value="GNVR"/>
</dbReference>
<protein>
    <recommendedName>
        <fullName evidence="4">non-specific protein-tyrosine kinase</fullName>
        <ecNumber evidence="4">2.7.10.2</ecNumber>
    </recommendedName>
</protein>
<dbReference type="PANTHER" id="PTHR32309">
    <property type="entry name" value="TYROSINE-PROTEIN KINASE"/>
    <property type="match status" value="1"/>
</dbReference>
<evidence type="ECO:0000256" key="16">
    <source>
        <dbReference type="SAM" id="Coils"/>
    </source>
</evidence>
<evidence type="ECO:0000256" key="4">
    <source>
        <dbReference type="ARBA" id="ARBA00011903"/>
    </source>
</evidence>
<keyword evidence="6" id="KW-0997">Cell inner membrane</keyword>
<dbReference type="GO" id="GO:0042802">
    <property type="term" value="F:identical protein binding"/>
    <property type="evidence" value="ECO:0007669"/>
    <property type="project" value="UniProtKB-ARBA"/>
</dbReference>
<feature type="transmembrane region" description="Helical" evidence="18">
    <location>
        <begin position="421"/>
        <end position="442"/>
    </location>
</feature>
<dbReference type="InterPro" id="IPR005702">
    <property type="entry name" value="Wzc-like_C"/>
</dbReference>
<dbReference type="EMBL" id="JAAKYA010000053">
    <property type="protein sequence ID" value="NGO39532.1"/>
    <property type="molecule type" value="Genomic_DNA"/>
</dbReference>
<feature type="coiled-coil region" evidence="16">
    <location>
        <begin position="184"/>
        <end position="218"/>
    </location>
</feature>
<evidence type="ECO:0000259" key="21">
    <source>
        <dbReference type="Pfam" id="PF13807"/>
    </source>
</evidence>
<dbReference type="InterPro" id="IPR003856">
    <property type="entry name" value="LPS_length_determ_N"/>
</dbReference>
<dbReference type="FunFam" id="3.40.50.300:FF:000527">
    <property type="entry name" value="Tyrosine-protein kinase etk"/>
    <property type="match status" value="1"/>
</dbReference>
<dbReference type="InterPro" id="IPR050445">
    <property type="entry name" value="Bact_polysacc_biosynth/exp"/>
</dbReference>
<dbReference type="Pfam" id="PF13807">
    <property type="entry name" value="GNVR"/>
    <property type="match status" value="1"/>
</dbReference>
<dbReference type="CDD" id="cd05387">
    <property type="entry name" value="BY-kinase"/>
    <property type="match status" value="1"/>
</dbReference>
<dbReference type="InterPro" id="IPR027417">
    <property type="entry name" value="P-loop_NTPase"/>
</dbReference>
<dbReference type="PANTHER" id="PTHR32309:SF13">
    <property type="entry name" value="FERRIC ENTEROBACTIN TRANSPORT PROTEIN FEPE"/>
    <property type="match status" value="1"/>
</dbReference>
<sequence length="728" mass="82768">MEPNKVATPPPETKLHFLDYWRIIRIRKTVILAVFFLVVLTAVIVTYMMPQRYASTALIKVERDISDIRGFVDPLYNPGYDPYFIETEFQVINSEVVLTNVVNELDLMRRWGEKYAGGEPLKMTEALMLLRSRMDLSPRRNTSIIEIRVISEDPQEAADIANAVARSYERYRIEQRKKLSMGGIAVLVDRLEEHQKRIDETQRELDRLRRELQISDVDAAGTGPSLLLESETVRRMEALRIEAKSQYEAEAKLLEQLKSVPRDQLPQVLSAAMRDDPQLTELLQSLNLAEQALIQLRRDYADEHPTVVTVRKQIEDLKRKITNRVDGLLLGLEVRVASLKERLDSIVAEFEEARRKDIEKVEKSRPYFEKKRELENLVAFQRVLENKLKAERIDVDLPKTAMVTIVEQAQPGLRPVQPKKGLNIALGVIFGLVVGVGLAFFIEYLDTSVKTIDDVERALGAPVLGVIPQNVGLLLEEGAESPHAEAYRVLRTNILFSRKDERLNTLVVVSAGAGEGKTTTVLNLATVFAQSNQRVLIVDSDLRRPALHKRLKVSNAIGLTNYLLRQNKLEEVIQTTQLPTLDFMPSGKLPSSSLGILSSQAMRELIQELKQRYDFVFFDSPPIMGVSDASILASEVDMALQVIQYRRYPQPMNIRAKQMIEKVGGNLVGIVLNNINLSQDESYYYYSGYYHDYYYRSDDSEKSDSGKGREKTDKAAGELARTEIKPKY</sequence>
<evidence type="ECO:0000313" key="23">
    <source>
        <dbReference type="Proteomes" id="UP000477311"/>
    </source>
</evidence>
<dbReference type="AlphaFoldDB" id="A0A6M1RXR2"/>
<keyword evidence="8 18" id="KW-0812">Transmembrane</keyword>
<evidence type="ECO:0000256" key="15">
    <source>
        <dbReference type="ARBA" id="ARBA00051245"/>
    </source>
</evidence>
<dbReference type="GO" id="GO:0005886">
    <property type="term" value="C:plasma membrane"/>
    <property type="evidence" value="ECO:0007669"/>
    <property type="project" value="UniProtKB-SubCell"/>
</dbReference>
<evidence type="ECO:0000256" key="12">
    <source>
        <dbReference type="ARBA" id="ARBA00022989"/>
    </source>
</evidence>
<feature type="region of interest" description="Disordered" evidence="17">
    <location>
        <begin position="698"/>
        <end position="728"/>
    </location>
</feature>
<dbReference type="NCBIfam" id="TIGR01007">
    <property type="entry name" value="eps_fam"/>
    <property type="match status" value="1"/>
</dbReference>
<feature type="domain" description="Tyrosine-protein kinase G-rich" evidence="21">
    <location>
        <begin position="385"/>
        <end position="441"/>
    </location>
</feature>
<evidence type="ECO:0000256" key="2">
    <source>
        <dbReference type="ARBA" id="ARBA00007316"/>
    </source>
</evidence>
<comment type="similarity">
    <text evidence="3">Belongs to the etk/wzc family.</text>
</comment>
<reference evidence="22 23" key="1">
    <citation type="submission" date="2020-02" db="EMBL/GenBank/DDBJ databases">
        <title>Draft genome sequence of Limisphaera ngatamarikiensis NGM72.4T, a thermophilic Verrucomicrobia grouped in subdivision 3.</title>
        <authorList>
            <person name="Carere C.R."/>
            <person name="Steen J."/>
            <person name="Hugenholtz P."/>
            <person name="Stott M.B."/>
        </authorList>
    </citation>
    <scope>NUCLEOTIDE SEQUENCE [LARGE SCALE GENOMIC DNA]</scope>
    <source>
        <strain evidence="22 23">NGM72.4</strain>
    </source>
</reference>
<evidence type="ECO:0000256" key="1">
    <source>
        <dbReference type="ARBA" id="ARBA00004429"/>
    </source>
</evidence>
<keyword evidence="13 18" id="KW-0472">Membrane</keyword>
<keyword evidence="16" id="KW-0175">Coiled coil</keyword>
<feature type="transmembrane region" description="Helical" evidence="18">
    <location>
        <begin position="30"/>
        <end position="49"/>
    </location>
</feature>
<comment type="caution">
    <text evidence="22">The sequence shown here is derived from an EMBL/GenBank/DDBJ whole genome shotgun (WGS) entry which is preliminary data.</text>
</comment>
<evidence type="ECO:0000256" key="3">
    <source>
        <dbReference type="ARBA" id="ARBA00008883"/>
    </source>
</evidence>
<keyword evidence="14" id="KW-0829">Tyrosine-protein kinase</keyword>
<feature type="domain" description="AAA" evidence="20">
    <location>
        <begin position="512"/>
        <end position="634"/>
    </location>
</feature>
<comment type="similarity">
    <text evidence="2">Belongs to the CpsD/CapB family.</text>
</comment>
<dbReference type="Pfam" id="PF02706">
    <property type="entry name" value="Wzz"/>
    <property type="match status" value="1"/>
</dbReference>
<keyword evidence="12 18" id="KW-1133">Transmembrane helix</keyword>
<evidence type="ECO:0000259" key="20">
    <source>
        <dbReference type="Pfam" id="PF13614"/>
    </source>
</evidence>
<evidence type="ECO:0000256" key="13">
    <source>
        <dbReference type="ARBA" id="ARBA00023136"/>
    </source>
</evidence>
<gene>
    <name evidence="22" type="ORF">G4L39_09005</name>
</gene>
<evidence type="ECO:0000256" key="5">
    <source>
        <dbReference type="ARBA" id="ARBA00022475"/>
    </source>
</evidence>
<feature type="domain" description="Polysaccharide chain length determinant N-terminal" evidence="19">
    <location>
        <begin position="17"/>
        <end position="105"/>
    </location>
</feature>
<dbReference type="SUPFAM" id="SSF52540">
    <property type="entry name" value="P-loop containing nucleoside triphosphate hydrolases"/>
    <property type="match status" value="1"/>
</dbReference>
<dbReference type="Gene3D" id="3.40.50.300">
    <property type="entry name" value="P-loop containing nucleotide triphosphate hydrolases"/>
    <property type="match status" value="1"/>
</dbReference>
<accession>A0A6M1RXR2</accession>
<evidence type="ECO:0000256" key="8">
    <source>
        <dbReference type="ARBA" id="ARBA00022692"/>
    </source>
</evidence>
<keyword evidence="23" id="KW-1185">Reference proteome</keyword>
<keyword evidence="7 22" id="KW-0808">Transferase</keyword>
<keyword evidence="5" id="KW-1003">Cell membrane</keyword>